<protein>
    <recommendedName>
        <fullName evidence="9">TRAP transporter small permease protein</fullName>
    </recommendedName>
</protein>
<evidence type="ECO:0000256" key="9">
    <source>
        <dbReference type="RuleBase" id="RU369079"/>
    </source>
</evidence>
<evidence type="ECO:0000256" key="5">
    <source>
        <dbReference type="ARBA" id="ARBA00022692"/>
    </source>
</evidence>
<organism evidence="12 13">
    <name type="scientific">Modicisalibacter muralis</name>
    <dbReference type="NCBI Taxonomy" id="119000"/>
    <lineage>
        <taxon>Bacteria</taxon>
        <taxon>Pseudomonadati</taxon>
        <taxon>Pseudomonadota</taxon>
        <taxon>Gammaproteobacteria</taxon>
        <taxon>Oceanospirillales</taxon>
        <taxon>Halomonadaceae</taxon>
        <taxon>Modicisalibacter</taxon>
    </lineage>
</organism>
<feature type="transmembrane region" description="Helical" evidence="9">
    <location>
        <begin position="219"/>
        <end position="236"/>
    </location>
</feature>
<feature type="region of interest" description="Disordered" evidence="10">
    <location>
        <begin position="178"/>
        <end position="199"/>
    </location>
</feature>
<evidence type="ECO:0000256" key="10">
    <source>
        <dbReference type="SAM" id="MobiDB-lite"/>
    </source>
</evidence>
<dbReference type="InterPro" id="IPR055348">
    <property type="entry name" value="DctQ"/>
</dbReference>
<comment type="caution">
    <text evidence="9">Lacks conserved residue(s) required for the propagation of feature annotation.</text>
</comment>
<dbReference type="OrthoDB" id="8559033at2"/>
<feature type="transmembrane region" description="Helical" evidence="9">
    <location>
        <begin position="60"/>
        <end position="80"/>
    </location>
</feature>
<evidence type="ECO:0000256" key="2">
    <source>
        <dbReference type="ARBA" id="ARBA00022448"/>
    </source>
</evidence>
<feature type="transmembrane region" description="Helical" evidence="9">
    <location>
        <begin position="147"/>
        <end position="167"/>
    </location>
</feature>
<accession>A0A1G9JJ33</accession>
<keyword evidence="3" id="KW-1003">Cell membrane</keyword>
<dbReference type="InterPro" id="IPR007387">
    <property type="entry name" value="TRAP_DctQ"/>
</dbReference>
<keyword evidence="13" id="KW-1185">Reference proteome</keyword>
<evidence type="ECO:0000256" key="7">
    <source>
        <dbReference type="ARBA" id="ARBA00023136"/>
    </source>
</evidence>
<dbReference type="GO" id="GO:0005886">
    <property type="term" value="C:plasma membrane"/>
    <property type="evidence" value="ECO:0007669"/>
    <property type="project" value="UniProtKB-SubCell"/>
</dbReference>
<evidence type="ECO:0000256" key="1">
    <source>
        <dbReference type="ARBA" id="ARBA00004429"/>
    </source>
</evidence>
<evidence type="ECO:0000256" key="6">
    <source>
        <dbReference type="ARBA" id="ARBA00022989"/>
    </source>
</evidence>
<comment type="similarity">
    <text evidence="8 9">Belongs to the TRAP transporter small permease family.</text>
</comment>
<feature type="transmembrane region" description="Helical" evidence="9">
    <location>
        <begin position="12"/>
        <end position="28"/>
    </location>
</feature>
<evidence type="ECO:0000256" key="3">
    <source>
        <dbReference type="ARBA" id="ARBA00022475"/>
    </source>
</evidence>
<comment type="function">
    <text evidence="9">Part of the tripartite ATP-independent periplasmic (TRAP) transport system.</text>
</comment>
<name>A0A1G9JJ33_9GAMM</name>
<evidence type="ECO:0000259" key="11">
    <source>
        <dbReference type="Pfam" id="PF04290"/>
    </source>
</evidence>
<dbReference type="AlphaFoldDB" id="A0A1G9JJ33"/>
<feature type="transmembrane region" description="Helical" evidence="9">
    <location>
        <begin position="337"/>
        <end position="359"/>
    </location>
</feature>
<gene>
    <name evidence="12" type="ORF">SAMN05661010_01492</name>
</gene>
<comment type="subcellular location">
    <subcellularLocation>
        <location evidence="1 9">Cell inner membrane</location>
        <topology evidence="1 9">Multi-pass membrane protein</topology>
    </subcellularLocation>
</comment>
<keyword evidence="2 9" id="KW-0813">Transport</keyword>
<feature type="domain" description="Tripartite ATP-independent periplasmic transporters DctQ component" evidence="11">
    <location>
        <begin position="236"/>
        <end position="362"/>
    </location>
</feature>
<dbReference type="Pfam" id="PF04290">
    <property type="entry name" value="DctQ"/>
    <property type="match status" value="1"/>
</dbReference>
<dbReference type="PANTHER" id="PTHR35011:SF4">
    <property type="entry name" value="SLL1102 PROTEIN"/>
    <property type="match status" value="1"/>
</dbReference>
<sequence>MPNLTFELPHWIYWVGLIVFPLIALYLVHRRARPENAPSVTKGVAYLLLVTGGFVGLHRFYLRSALGVVFIPLFLVILLANAQDREARIDVSAARNQIDIAEFMVERYEASAATGDEAAVQLAEQARSELASAQSTLERSTTEYRRWHWIASVCAVIILLLLLVDAVRLPGMVRRRAAREQPLQDPGSDRESYAAGEPRIPGVNTVSPFADRIDRMNSVVGEFVALWSVIAVFAYYYEVIARYVFNSPTNWVHESMFLMFGMQYLLSGAYALREGSHVRVDVLYNYLSLRARAVMDVVTSVFFFIFVGTLLWTGWTFFHDSFGASEVSFTEWGIQYWPVKLAIPIGAALILLQGLADLVRNVLMLKRGEG</sequence>
<evidence type="ECO:0000256" key="4">
    <source>
        <dbReference type="ARBA" id="ARBA00022519"/>
    </source>
</evidence>
<dbReference type="GO" id="GO:0022857">
    <property type="term" value="F:transmembrane transporter activity"/>
    <property type="evidence" value="ECO:0007669"/>
    <property type="project" value="UniProtKB-UniRule"/>
</dbReference>
<dbReference type="Proteomes" id="UP000198654">
    <property type="component" value="Unassembled WGS sequence"/>
</dbReference>
<dbReference type="RefSeq" id="WP_089727112.1">
    <property type="nucleotide sequence ID" value="NZ_FNGI01000003.1"/>
</dbReference>
<evidence type="ECO:0000256" key="8">
    <source>
        <dbReference type="ARBA" id="ARBA00038436"/>
    </source>
</evidence>
<reference evidence="12 13" key="1">
    <citation type="submission" date="2016-10" db="EMBL/GenBank/DDBJ databases">
        <authorList>
            <person name="de Groot N.N."/>
        </authorList>
    </citation>
    <scope>NUCLEOTIDE SEQUENCE [LARGE SCALE GENOMIC DNA]</scope>
    <source>
        <strain evidence="12 13">DSM 14789</strain>
    </source>
</reference>
<evidence type="ECO:0000313" key="13">
    <source>
        <dbReference type="Proteomes" id="UP000198654"/>
    </source>
</evidence>
<dbReference type="PANTHER" id="PTHR35011">
    <property type="entry name" value="2,3-DIKETO-L-GULONATE TRAP TRANSPORTER SMALL PERMEASE PROTEIN YIAM"/>
    <property type="match status" value="1"/>
</dbReference>
<keyword evidence="4 9" id="KW-0997">Cell inner membrane</keyword>
<feature type="transmembrane region" description="Helical" evidence="9">
    <location>
        <begin position="293"/>
        <end position="317"/>
    </location>
</feature>
<evidence type="ECO:0000313" key="12">
    <source>
        <dbReference type="EMBL" id="SDL37620.1"/>
    </source>
</evidence>
<feature type="transmembrane region" description="Helical" evidence="9">
    <location>
        <begin position="256"/>
        <end position="272"/>
    </location>
</feature>
<comment type="subunit">
    <text evidence="9">The complex comprises the extracytoplasmic solute receptor protein and the two transmembrane proteins.</text>
</comment>
<keyword evidence="7 9" id="KW-0472">Membrane</keyword>
<keyword evidence="6 9" id="KW-1133">Transmembrane helix</keyword>
<keyword evidence="5 9" id="KW-0812">Transmembrane</keyword>
<dbReference type="STRING" id="119000.SAMN05661010_01492"/>
<proteinExistence type="inferred from homology"/>
<dbReference type="EMBL" id="FNGI01000003">
    <property type="protein sequence ID" value="SDL37620.1"/>
    <property type="molecule type" value="Genomic_DNA"/>
</dbReference>